<comment type="function">
    <text evidence="6 8">This protein binds to the 23S rRNA, and is important in its secondary structure. It is located near the subunit interface in the base of the L7/L12 stalk, and near the tRNA binding site of the peptidyltransferase center.</text>
</comment>
<dbReference type="SUPFAM" id="SSF56053">
    <property type="entry name" value="Ribosomal protein L6"/>
    <property type="match status" value="2"/>
</dbReference>
<comment type="subunit">
    <text evidence="6">Part of the 50S ribosomal subunit.</text>
</comment>
<evidence type="ECO:0000256" key="5">
    <source>
        <dbReference type="ARBA" id="ARBA00023274"/>
    </source>
</evidence>
<dbReference type="FunFam" id="3.90.930.12:FF:000002">
    <property type="entry name" value="50S ribosomal protein L6"/>
    <property type="match status" value="1"/>
</dbReference>
<dbReference type="InterPro" id="IPR020040">
    <property type="entry name" value="Ribosomal_uL6_a/b-dom"/>
</dbReference>
<name>A0A0W0S3P0_9GAMM</name>
<comment type="similarity">
    <text evidence="1 6 7">Belongs to the universal ribosomal protein uL6 family.</text>
</comment>
<evidence type="ECO:0000256" key="2">
    <source>
        <dbReference type="ARBA" id="ARBA00022730"/>
    </source>
</evidence>
<protein>
    <recommendedName>
        <fullName evidence="6">Large ribosomal subunit protein uL6</fullName>
    </recommendedName>
</protein>
<dbReference type="AlphaFoldDB" id="A0A0W0S3P0"/>
<gene>
    <name evidence="6 10" type="primary">rplF</name>
    <name evidence="10" type="ORF">Lbru_2815</name>
</gene>
<evidence type="ECO:0000313" key="11">
    <source>
        <dbReference type="Proteomes" id="UP000054742"/>
    </source>
</evidence>
<evidence type="ECO:0000256" key="4">
    <source>
        <dbReference type="ARBA" id="ARBA00022980"/>
    </source>
</evidence>
<evidence type="ECO:0000256" key="6">
    <source>
        <dbReference type="HAMAP-Rule" id="MF_01365"/>
    </source>
</evidence>
<evidence type="ECO:0000313" key="10">
    <source>
        <dbReference type="EMBL" id="KTC77922.1"/>
    </source>
</evidence>
<dbReference type="Pfam" id="PF00347">
    <property type="entry name" value="Ribosomal_L6"/>
    <property type="match status" value="2"/>
</dbReference>
<reference evidence="10 11" key="1">
    <citation type="submission" date="2015-11" db="EMBL/GenBank/DDBJ databases">
        <title>Genomic analysis of 38 Legionella species identifies large and diverse effector repertoires.</title>
        <authorList>
            <person name="Burstein D."/>
            <person name="Amaro F."/>
            <person name="Zusman T."/>
            <person name="Lifshitz Z."/>
            <person name="Cohen O."/>
            <person name="Gilbert J.A."/>
            <person name="Pupko T."/>
            <person name="Shuman H.A."/>
            <person name="Segal G."/>
        </authorList>
    </citation>
    <scope>NUCLEOTIDE SEQUENCE [LARGE SCALE GENOMIC DNA]</scope>
    <source>
        <strain evidence="10 11">ATCC 43878</strain>
    </source>
</reference>
<feature type="domain" description="Large ribosomal subunit protein uL6 alpha-beta" evidence="9">
    <location>
        <begin position="12"/>
        <end position="85"/>
    </location>
</feature>
<keyword evidence="5 6" id="KW-0687">Ribonucleoprotein</keyword>
<keyword evidence="3 6" id="KW-0694">RNA-binding</keyword>
<dbReference type="GO" id="GO:0019843">
    <property type="term" value="F:rRNA binding"/>
    <property type="evidence" value="ECO:0007669"/>
    <property type="project" value="UniProtKB-UniRule"/>
</dbReference>
<dbReference type="OrthoDB" id="9805007at2"/>
<dbReference type="HAMAP" id="MF_01365_B">
    <property type="entry name" value="Ribosomal_uL6_B"/>
    <property type="match status" value="1"/>
</dbReference>
<dbReference type="NCBIfam" id="TIGR03654">
    <property type="entry name" value="L6_bact"/>
    <property type="match status" value="1"/>
</dbReference>
<dbReference type="InterPro" id="IPR036789">
    <property type="entry name" value="Ribosomal_uL6-like_a/b-dom_sf"/>
</dbReference>
<dbReference type="PATRIC" id="fig|29422.6.peg.2984"/>
<dbReference type="RefSeq" id="WP_058442790.1">
    <property type="nucleotide sequence ID" value="NZ_CAAAHU010000011.1"/>
</dbReference>
<dbReference type="PRINTS" id="PR00059">
    <property type="entry name" value="RIBOSOMALL6"/>
</dbReference>
<dbReference type="Proteomes" id="UP000054742">
    <property type="component" value="Unassembled WGS sequence"/>
</dbReference>
<feature type="domain" description="Large ribosomal subunit protein uL6 alpha-beta" evidence="9">
    <location>
        <begin position="93"/>
        <end position="167"/>
    </location>
</feature>
<keyword evidence="4 6" id="KW-0689">Ribosomal protein</keyword>
<dbReference type="InterPro" id="IPR000702">
    <property type="entry name" value="Ribosomal_uL6-like"/>
</dbReference>
<evidence type="ECO:0000256" key="8">
    <source>
        <dbReference type="RuleBase" id="RU003870"/>
    </source>
</evidence>
<dbReference type="InterPro" id="IPR019906">
    <property type="entry name" value="Ribosomal_uL6_bac-type"/>
</dbReference>
<dbReference type="FunFam" id="3.90.930.12:FF:000001">
    <property type="entry name" value="50S ribosomal protein L6"/>
    <property type="match status" value="1"/>
</dbReference>
<proteinExistence type="inferred from homology"/>
<comment type="caution">
    <text evidence="10">The sequence shown here is derived from an EMBL/GenBank/DDBJ whole genome shotgun (WGS) entry which is preliminary data.</text>
</comment>
<dbReference type="GO" id="GO:0002181">
    <property type="term" value="P:cytoplasmic translation"/>
    <property type="evidence" value="ECO:0007669"/>
    <property type="project" value="TreeGrafter"/>
</dbReference>
<evidence type="ECO:0000256" key="7">
    <source>
        <dbReference type="RuleBase" id="RU003869"/>
    </source>
</evidence>
<sequence length="180" mass="19541">MSRVAKAPIHLPANVELTIDKDTLTVKGPKGALVQHYNKLVNVSKCQENNSKILFKPASNDPNAWAHAGTVRALVSNMVKGVTSGFDLTLELVGVGYRAQANNKAITLSLGFSHPIEYSLPQGVTVETPNNTTIVIRGIDKQLLGQVASEIRGFRPPEPYKGKGVRYAGEIIIRKEAKKK</sequence>
<evidence type="ECO:0000256" key="1">
    <source>
        <dbReference type="ARBA" id="ARBA00009356"/>
    </source>
</evidence>
<dbReference type="EMBL" id="LNXV01000034">
    <property type="protein sequence ID" value="KTC77922.1"/>
    <property type="molecule type" value="Genomic_DNA"/>
</dbReference>
<evidence type="ECO:0000259" key="9">
    <source>
        <dbReference type="Pfam" id="PF00347"/>
    </source>
</evidence>
<evidence type="ECO:0000256" key="3">
    <source>
        <dbReference type="ARBA" id="ARBA00022884"/>
    </source>
</evidence>
<dbReference type="InterPro" id="IPR002358">
    <property type="entry name" value="Ribosomal_uL6_CS"/>
</dbReference>
<dbReference type="STRING" id="29422.Lbru_2815"/>
<dbReference type="PANTHER" id="PTHR11655">
    <property type="entry name" value="60S/50S RIBOSOMAL PROTEIN L6/L9"/>
    <property type="match status" value="1"/>
</dbReference>
<dbReference type="PROSITE" id="PS00525">
    <property type="entry name" value="RIBOSOMAL_L6_1"/>
    <property type="match status" value="1"/>
</dbReference>
<keyword evidence="2 6" id="KW-0699">rRNA-binding</keyword>
<dbReference type="PIRSF" id="PIRSF002162">
    <property type="entry name" value="Ribosomal_L6"/>
    <property type="match status" value="1"/>
</dbReference>
<dbReference type="Gene3D" id="3.90.930.12">
    <property type="entry name" value="Ribosomal protein L6, alpha-beta domain"/>
    <property type="match status" value="2"/>
</dbReference>
<dbReference type="GO" id="GO:0022625">
    <property type="term" value="C:cytosolic large ribosomal subunit"/>
    <property type="evidence" value="ECO:0007669"/>
    <property type="project" value="UniProtKB-UniRule"/>
</dbReference>
<keyword evidence="11" id="KW-1185">Reference proteome</keyword>
<accession>A0A0W0S3P0</accession>
<dbReference type="PANTHER" id="PTHR11655:SF14">
    <property type="entry name" value="LARGE RIBOSOMAL SUBUNIT PROTEIN UL6M"/>
    <property type="match status" value="1"/>
</dbReference>
<dbReference type="GO" id="GO:0003735">
    <property type="term" value="F:structural constituent of ribosome"/>
    <property type="evidence" value="ECO:0007669"/>
    <property type="project" value="UniProtKB-UniRule"/>
</dbReference>
<organism evidence="10 11">
    <name type="scientific">Legionella brunensis</name>
    <dbReference type="NCBI Taxonomy" id="29422"/>
    <lineage>
        <taxon>Bacteria</taxon>
        <taxon>Pseudomonadati</taxon>
        <taxon>Pseudomonadota</taxon>
        <taxon>Gammaproteobacteria</taxon>
        <taxon>Legionellales</taxon>
        <taxon>Legionellaceae</taxon>
        <taxon>Legionella</taxon>
    </lineage>
</organism>